<accession>A0A9P6RGJ8</accession>
<evidence type="ECO:0000313" key="3">
    <source>
        <dbReference type="Proteomes" id="UP000823405"/>
    </source>
</evidence>
<dbReference type="OrthoDB" id="2422250at2759"/>
<keyword evidence="3" id="KW-1185">Reference proteome</keyword>
<sequence>MKIFSVSLCLAAAAVCVAAQSAPEQGTQQSYFAMVLQRDEPQDTVSEFEYRGDILARYNVGGFEAHDLPLLPVPTLPEVPVVTGGAGTGDPCKDVPNLVGTILPGIDDLADTVLKPLNLPDVIMEVLKTGIIAIKAVLKPIGLGDLTDLAFGAVHTALSAVITALTPLTLLPGVGTLASKAIEFINPFIKIFDSAHGCDTSKIAIEMSTCSTLADMYRISVKTAAQSFPGANDANNEELKNLISASVAILGLMDQTSIAGSNDALLSTRPIFSASLLDQYRQELIQKADSASLKQFAQADLAFLISISNALEACLRVAADPEAAADDLAEEYEAMGDDEEYNDEE</sequence>
<dbReference type="Proteomes" id="UP000823405">
    <property type="component" value="Unassembled WGS sequence"/>
</dbReference>
<keyword evidence="1" id="KW-0732">Signal</keyword>
<feature type="chain" id="PRO_5040498068" evidence="1">
    <location>
        <begin position="20"/>
        <end position="345"/>
    </location>
</feature>
<feature type="signal peptide" evidence="1">
    <location>
        <begin position="1"/>
        <end position="19"/>
    </location>
</feature>
<dbReference type="AlphaFoldDB" id="A0A9P6RGJ8"/>
<proteinExistence type="predicted"/>
<organism evidence="2 3">
    <name type="scientific">Linnemannia gamsii</name>
    <dbReference type="NCBI Taxonomy" id="64522"/>
    <lineage>
        <taxon>Eukaryota</taxon>
        <taxon>Fungi</taxon>
        <taxon>Fungi incertae sedis</taxon>
        <taxon>Mucoromycota</taxon>
        <taxon>Mortierellomycotina</taxon>
        <taxon>Mortierellomycetes</taxon>
        <taxon>Mortierellales</taxon>
        <taxon>Mortierellaceae</taxon>
        <taxon>Linnemannia</taxon>
    </lineage>
</organism>
<evidence type="ECO:0000313" key="2">
    <source>
        <dbReference type="EMBL" id="KAG0318139.1"/>
    </source>
</evidence>
<evidence type="ECO:0000256" key="1">
    <source>
        <dbReference type="SAM" id="SignalP"/>
    </source>
</evidence>
<dbReference type="EMBL" id="JAAAIN010000206">
    <property type="protein sequence ID" value="KAG0318139.1"/>
    <property type="molecule type" value="Genomic_DNA"/>
</dbReference>
<reference evidence="2" key="1">
    <citation type="journal article" date="2020" name="Fungal Divers.">
        <title>Resolving the Mortierellaceae phylogeny through synthesis of multi-gene phylogenetics and phylogenomics.</title>
        <authorList>
            <person name="Vandepol N."/>
            <person name="Liber J."/>
            <person name="Desiro A."/>
            <person name="Na H."/>
            <person name="Kennedy M."/>
            <person name="Barry K."/>
            <person name="Grigoriev I.V."/>
            <person name="Miller A.N."/>
            <person name="O'Donnell K."/>
            <person name="Stajich J.E."/>
            <person name="Bonito G."/>
        </authorList>
    </citation>
    <scope>NUCLEOTIDE SEQUENCE</scope>
    <source>
        <strain evidence="2">NVP60</strain>
    </source>
</reference>
<comment type="caution">
    <text evidence="2">The sequence shown here is derived from an EMBL/GenBank/DDBJ whole genome shotgun (WGS) entry which is preliminary data.</text>
</comment>
<protein>
    <submittedName>
        <fullName evidence="2">Uncharacterized protein</fullName>
    </submittedName>
</protein>
<gene>
    <name evidence="2" type="ORF">BGZ97_004289</name>
</gene>
<name>A0A9P6RGJ8_9FUNG</name>